<organism evidence="5 6">
    <name type="scientific">Rhodococcus jostii</name>
    <dbReference type="NCBI Taxonomy" id="132919"/>
    <lineage>
        <taxon>Bacteria</taxon>
        <taxon>Bacillati</taxon>
        <taxon>Actinomycetota</taxon>
        <taxon>Actinomycetes</taxon>
        <taxon>Mycobacteriales</taxon>
        <taxon>Nocardiaceae</taxon>
        <taxon>Rhodococcus</taxon>
    </lineage>
</organism>
<dbReference type="PROSITE" id="PS50949">
    <property type="entry name" value="HTH_GNTR"/>
    <property type="match status" value="1"/>
</dbReference>
<accession>A0A1H4IML5</accession>
<evidence type="ECO:0000313" key="6">
    <source>
        <dbReference type="Proteomes" id="UP000183407"/>
    </source>
</evidence>
<dbReference type="CDD" id="cd07377">
    <property type="entry name" value="WHTH_GntR"/>
    <property type="match status" value="1"/>
</dbReference>
<gene>
    <name evidence="5" type="ORF">SAMN04490220_0239</name>
</gene>
<keyword evidence="2 5" id="KW-0238">DNA-binding</keyword>
<dbReference type="InterPro" id="IPR000524">
    <property type="entry name" value="Tscrpt_reg_HTH_GntR"/>
</dbReference>
<dbReference type="Pfam" id="PF07729">
    <property type="entry name" value="FCD"/>
    <property type="match status" value="1"/>
</dbReference>
<keyword evidence="3" id="KW-0804">Transcription</keyword>
<dbReference type="AlphaFoldDB" id="A0A1H4IML5"/>
<dbReference type="PANTHER" id="PTHR43537">
    <property type="entry name" value="TRANSCRIPTIONAL REGULATOR, GNTR FAMILY"/>
    <property type="match status" value="1"/>
</dbReference>
<evidence type="ECO:0000256" key="2">
    <source>
        <dbReference type="ARBA" id="ARBA00023125"/>
    </source>
</evidence>
<dbReference type="Gene3D" id="1.10.10.10">
    <property type="entry name" value="Winged helix-like DNA-binding domain superfamily/Winged helix DNA-binding domain"/>
    <property type="match status" value="1"/>
</dbReference>
<dbReference type="GO" id="GO:0003677">
    <property type="term" value="F:DNA binding"/>
    <property type="evidence" value="ECO:0007669"/>
    <property type="project" value="UniProtKB-KW"/>
</dbReference>
<proteinExistence type="predicted"/>
<evidence type="ECO:0000256" key="3">
    <source>
        <dbReference type="ARBA" id="ARBA00023163"/>
    </source>
</evidence>
<dbReference type="Proteomes" id="UP000183407">
    <property type="component" value="Unassembled WGS sequence"/>
</dbReference>
<keyword evidence="1" id="KW-0805">Transcription regulation</keyword>
<dbReference type="OrthoDB" id="3570892at2"/>
<dbReference type="InterPro" id="IPR011711">
    <property type="entry name" value="GntR_C"/>
</dbReference>
<evidence type="ECO:0000259" key="4">
    <source>
        <dbReference type="PROSITE" id="PS50949"/>
    </source>
</evidence>
<name>A0A1H4IML5_RHOJO</name>
<evidence type="ECO:0000313" key="5">
    <source>
        <dbReference type="EMBL" id="SEB35125.1"/>
    </source>
</evidence>
<dbReference type="PRINTS" id="PR00035">
    <property type="entry name" value="HTHGNTR"/>
</dbReference>
<dbReference type="EMBL" id="FNTL01000002">
    <property type="protein sequence ID" value="SEB35125.1"/>
    <property type="molecule type" value="Genomic_DNA"/>
</dbReference>
<evidence type="ECO:0000256" key="1">
    <source>
        <dbReference type="ARBA" id="ARBA00023015"/>
    </source>
</evidence>
<dbReference type="InterPro" id="IPR036388">
    <property type="entry name" value="WH-like_DNA-bd_sf"/>
</dbReference>
<dbReference type="PANTHER" id="PTHR43537:SF45">
    <property type="entry name" value="GNTR FAMILY REGULATORY PROTEIN"/>
    <property type="match status" value="1"/>
</dbReference>
<dbReference type="Gene3D" id="1.20.120.530">
    <property type="entry name" value="GntR ligand-binding domain-like"/>
    <property type="match status" value="1"/>
</dbReference>
<sequence length="212" mass="24095">MTSYRADTEPVQLTMQVAAKIRGLIVDQALLPGRKIHQVDLSEELGVSRSPLREALRVLEAEGLVSHRANRGYVVVRLGEDDLAQVYQMRGLFEAELLRTIVRPDSRVLAIVEHADARMNEAIGRLDIDDYLRWNREFHFAIFDLSTLRQFKLGVQRLWRVSEVHSSSLLSNLSEAKEEIRVDHRSIIDALTAFDVDRLMAVNDSHRLAGLG</sequence>
<dbReference type="InterPro" id="IPR036390">
    <property type="entry name" value="WH_DNA-bd_sf"/>
</dbReference>
<dbReference type="RefSeq" id="WP_083400253.1">
    <property type="nucleotide sequence ID" value="NZ_FNTL01000002.1"/>
</dbReference>
<dbReference type="SUPFAM" id="SSF48008">
    <property type="entry name" value="GntR ligand-binding domain-like"/>
    <property type="match status" value="1"/>
</dbReference>
<dbReference type="InterPro" id="IPR008920">
    <property type="entry name" value="TF_FadR/GntR_C"/>
</dbReference>
<dbReference type="SMART" id="SM00895">
    <property type="entry name" value="FCD"/>
    <property type="match status" value="1"/>
</dbReference>
<dbReference type="GO" id="GO:0003700">
    <property type="term" value="F:DNA-binding transcription factor activity"/>
    <property type="evidence" value="ECO:0007669"/>
    <property type="project" value="InterPro"/>
</dbReference>
<protein>
    <submittedName>
        <fullName evidence="5">DNA-binding transcriptional regulator, GntR family</fullName>
    </submittedName>
</protein>
<reference evidence="6" key="1">
    <citation type="submission" date="2016-10" db="EMBL/GenBank/DDBJ databases">
        <authorList>
            <person name="Varghese N."/>
        </authorList>
    </citation>
    <scope>NUCLEOTIDE SEQUENCE [LARGE SCALE GENOMIC DNA]</scope>
    <source>
        <strain evidence="6">DSM 44719</strain>
    </source>
</reference>
<feature type="domain" description="HTH gntR-type" evidence="4">
    <location>
        <begin position="11"/>
        <end position="78"/>
    </location>
</feature>
<dbReference type="SMART" id="SM00345">
    <property type="entry name" value="HTH_GNTR"/>
    <property type="match status" value="1"/>
</dbReference>
<dbReference type="Pfam" id="PF00392">
    <property type="entry name" value="GntR"/>
    <property type="match status" value="1"/>
</dbReference>
<dbReference type="SUPFAM" id="SSF46785">
    <property type="entry name" value="Winged helix' DNA-binding domain"/>
    <property type="match status" value="1"/>
</dbReference>